<protein>
    <submittedName>
        <fullName evidence="2">Uncharacterized protein</fullName>
    </submittedName>
</protein>
<name>A0A1Z5K3X2_FISSO</name>
<proteinExistence type="predicted"/>
<evidence type="ECO:0000256" key="1">
    <source>
        <dbReference type="SAM" id="MobiDB-lite"/>
    </source>
</evidence>
<sequence length="374" mass="41834">MHSTKILRVRKNPLSTTPQLLLPPPNFWESAGAALQGAWSHIVDQSARDKYEVLVEKNVIKDTVLQNATTGATLTFALFHNLQNPLFEKYKFDAAEFMHAVGPALENFHDTLGCLKNDLPANLEQDKLKLEESLKKSDEELLGMKEDLTTSLLGVNRWQQQAKEDENSPAGILSKMTTEICLDAFYYTCKLDVLGRDALEKSTDLGHSSIPNHYIPGSCRVNEVALLNARASEIGVPDDKEIDEEYPEFRASEDQSFQKNLDVAAQLDVLYEVSHTYRLIADPKDDSQQIDEPSKEDTASGHRGGSIHESVKDGDDKQTVETMVYTNLAVAVFEGWLHRTSGGKNSLRWKIALIRDAYEFPHHQPTVITNPPSS</sequence>
<reference evidence="2 3" key="1">
    <citation type="journal article" date="2015" name="Plant Cell">
        <title>Oil accumulation by the oleaginous diatom Fistulifera solaris as revealed by the genome and transcriptome.</title>
        <authorList>
            <person name="Tanaka T."/>
            <person name="Maeda Y."/>
            <person name="Veluchamy A."/>
            <person name="Tanaka M."/>
            <person name="Abida H."/>
            <person name="Marechal E."/>
            <person name="Bowler C."/>
            <person name="Muto M."/>
            <person name="Sunaga Y."/>
            <person name="Tanaka M."/>
            <person name="Yoshino T."/>
            <person name="Taniguchi T."/>
            <person name="Fukuda Y."/>
            <person name="Nemoto M."/>
            <person name="Matsumoto M."/>
            <person name="Wong P.S."/>
            <person name="Aburatani S."/>
            <person name="Fujibuchi W."/>
        </authorList>
    </citation>
    <scope>NUCLEOTIDE SEQUENCE [LARGE SCALE GENOMIC DNA]</scope>
    <source>
        <strain evidence="2 3">JPCC DA0580</strain>
    </source>
</reference>
<gene>
    <name evidence="2" type="ORF">FisN_1Lh395</name>
</gene>
<dbReference type="InParanoid" id="A0A1Z5K3X2"/>
<comment type="caution">
    <text evidence="2">The sequence shown here is derived from an EMBL/GenBank/DDBJ whole genome shotgun (WGS) entry which is preliminary data.</text>
</comment>
<keyword evidence="3" id="KW-1185">Reference proteome</keyword>
<dbReference type="OrthoDB" id="47441at2759"/>
<feature type="compositionally biased region" description="Basic and acidic residues" evidence="1">
    <location>
        <begin position="282"/>
        <end position="300"/>
    </location>
</feature>
<dbReference type="Proteomes" id="UP000198406">
    <property type="component" value="Unassembled WGS sequence"/>
</dbReference>
<feature type="region of interest" description="Disordered" evidence="1">
    <location>
        <begin position="282"/>
        <end position="315"/>
    </location>
</feature>
<organism evidence="2 3">
    <name type="scientific">Fistulifera solaris</name>
    <name type="common">Oleaginous diatom</name>
    <dbReference type="NCBI Taxonomy" id="1519565"/>
    <lineage>
        <taxon>Eukaryota</taxon>
        <taxon>Sar</taxon>
        <taxon>Stramenopiles</taxon>
        <taxon>Ochrophyta</taxon>
        <taxon>Bacillariophyta</taxon>
        <taxon>Bacillariophyceae</taxon>
        <taxon>Bacillariophycidae</taxon>
        <taxon>Naviculales</taxon>
        <taxon>Naviculaceae</taxon>
        <taxon>Fistulifera</taxon>
    </lineage>
</organism>
<evidence type="ECO:0000313" key="3">
    <source>
        <dbReference type="Proteomes" id="UP000198406"/>
    </source>
</evidence>
<dbReference type="EMBL" id="BDSP01000153">
    <property type="protein sequence ID" value="GAX20944.1"/>
    <property type="molecule type" value="Genomic_DNA"/>
</dbReference>
<accession>A0A1Z5K3X2</accession>
<evidence type="ECO:0000313" key="2">
    <source>
        <dbReference type="EMBL" id="GAX20944.1"/>
    </source>
</evidence>
<dbReference type="AlphaFoldDB" id="A0A1Z5K3X2"/>